<dbReference type="PROSITE" id="PS50928">
    <property type="entry name" value="ABC_TM1"/>
    <property type="match status" value="1"/>
</dbReference>
<evidence type="ECO:0000256" key="7">
    <source>
        <dbReference type="RuleBase" id="RU363032"/>
    </source>
</evidence>
<comment type="caution">
    <text evidence="9">The sequence shown here is derived from an EMBL/GenBank/DDBJ whole genome shotgun (WGS) entry which is preliminary data.</text>
</comment>
<dbReference type="InterPro" id="IPR035906">
    <property type="entry name" value="MetI-like_sf"/>
</dbReference>
<evidence type="ECO:0000313" key="9">
    <source>
        <dbReference type="EMBL" id="RGC26858.1"/>
    </source>
</evidence>
<dbReference type="GeneID" id="93333262"/>
<organism evidence="9 10">
    <name type="scientific">Hungatella hathewayi</name>
    <dbReference type="NCBI Taxonomy" id="154046"/>
    <lineage>
        <taxon>Bacteria</taxon>
        <taxon>Bacillati</taxon>
        <taxon>Bacillota</taxon>
        <taxon>Clostridia</taxon>
        <taxon>Lachnospirales</taxon>
        <taxon>Lachnospiraceae</taxon>
        <taxon>Hungatella</taxon>
    </lineage>
</organism>
<dbReference type="InterPro" id="IPR051393">
    <property type="entry name" value="ABC_transporter_permease"/>
</dbReference>
<dbReference type="RefSeq" id="WP_025655250.1">
    <property type="nucleotide sequence ID" value="NZ_QVIA01000026.1"/>
</dbReference>
<keyword evidence="4 7" id="KW-0812">Transmembrane</keyword>
<evidence type="ECO:0000256" key="2">
    <source>
        <dbReference type="ARBA" id="ARBA00022448"/>
    </source>
</evidence>
<comment type="similarity">
    <text evidence="7">Belongs to the binding-protein-dependent transport system permease family.</text>
</comment>
<feature type="domain" description="ABC transmembrane type-1" evidence="8">
    <location>
        <begin position="64"/>
        <end position="275"/>
    </location>
</feature>
<evidence type="ECO:0000256" key="1">
    <source>
        <dbReference type="ARBA" id="ARBA00004651"/>
    </source>
</evidence>
<dbReference type="Gene3D" id="1.10.3720.10">
    <property type="entry name" value="MetI-like"/>
    <property type="match status" value="1"/>
</dbReference>
<dbReference type="PANTHER" id="PTHR30193">
    <property type="entry name" value="ABC TRANSPORTER PERMEASE PROTEIN"/>
    <property type="match status" value="1"/>
</dbReference>
<accession>A0A3E2WIG6</accession>
<dbReference type="PANTHER" id="PTHR30193:SF37">
    <property type="entry name" value="INNER MEMBRANE ABC TRANSPORTER PERMEASE PROTEIN YCJO"/>
    <property type="match status" value="1"/>
</dbReference>
<evidence type="ECO:0000256" key="4">
    <source>
        <dbReference type="ARBA" id="ARBA00022692"/>
    </source>
</evidence>
<reference evidence="9 10" key="1">
    <citation type="submission" date="2018-08" db="EMBL/GenBank/DDBJ databases">
        <title>A genome reference for cultivated species of the human gut microbiota.</title>
        <authorList>
            <person name="Zou Y."/>
            <person name="Xue W."/>
            <person name="Luo G."/>
        </authorList>
    </citation>
    <scope>NUCLEOTIDE SEQUENCE [LARGE SCALE GENOMIC DNA]</scope>
    <source>
        <strain evidence="9 10">AF19-21</strain>
    </source>
</reference>
<dbReference type="Pfam" id="PF00528">
    <property type="entry name" value="BPD_transp_1"/>
    <property type="match status" value="1"/>
</dbReference>
<evidence type="ECO:0000256" key="6">
    <source>
        <dbReference type="ARBA" id="ARBA00023136"/>
    </source>
</evidence>
<dbReference type="AlphaFoldDB" id="A0A3E2WIG6"/>
<dbReference type="InterPro" id="IPR000515">
    <property type="entry name" value="MetI-like"/>
</dbReference>
<keyword evidence="6 7" id="KW-0472">Membrane</keyword>
<name>A0A3E2WIG6_9FIRM</name>
<comment type="subcellular location">
    <subcellularLocation>
        <location evidence="1 7">Cell membrane</location>
        <topology evidence="1 7">Multi-pass membrane protein</topology>
    </subcellularLocation>
</comment>
<sequence>MNKKKIYTLWFLVPTIIIFGVFFLIPLASSLFYSMTVWDFNSFRFVGLENFKMFFSEHSLSGSILHTLIYAFLTSGLKVILAFFIAVFLTSKIRTKNVLRAVVFFPNLVSTIAIGITFSALMHPTKGLFNLILQAAGFGAVDFLGNADLALYSVIFTDVWKGVSIATIIYIAGIQSIDTSYYEAAKIDGANWVQRLVNIVIPLIRPAMNSVIILSLVGGLRCFDLIWAMTGGGPGFATDVLASVIYKQYAAGYYGLSTAGNVIMFILIAVIAYPLQRFLLKREEG</sequence>
<dbReference type="CDD" id="cd06261">
    <property type="entry name" value="TM_PBP2"/>
    <property type="match status" value="1"/>
</dbReference>
<proteinExistence type="inferred from homology"/>
<feature type="transmembrane region" description="Helical" evidence="7">
    <location>
        <begin position="197"/>
        <end position="218"/>
    </location>
</feature>
<keyword evidence="2 7" id="KW-0813">Transport</keyword>
<evidence type="ECO:0000259" key="8">
    <source>
        <dbReference type="PROSITE" id="PS50928"/>
    </source>
</evidence>
<evidence type="ECO:0000313" key="10">
    <source>
        <dbReference type="Proteomes" id="UP000261111"/>
    </source>
</evidence>
<dbReference type="Proteomes" id="UP000261111">
    <property type="component" value="Unassembled WGS sequence"/>
</dbReference>
<feature type="transmembrane region" description="Helical" evidence="7">
    <location>
        <begin position="225"/>
        <end position="246"/>
    </location>
</feature>
<feature type="transmembrane region" description="Helical" evidence="7">
    <location>
        <begin position="68"/>
        <end position="89"/>
    </location>
</feature>
<protein>
    <submittedName>
        <fullName evidence="9">Sugar ABC transporter permease</fullName>
    </submittedName>
</protein>
<keyword evidence="5 7" id="KW-1133">Transmembrane helix</keyword>
<evidence type="ECO:0000256" key="3">
    <source>
        <dbReference type="ARBA" id="ARBA00022475"/>
    </source>
</evidence>
<feature type="transmembrane region" description="Helical" evidence="7">
    <location>
        <begin position="159"/>
        <end position="177"/>
    </location>
</feature>
<feature type="transmembrane region" description="Helical" evidence="7">
    <location>
        <begin position="252"/>
        <end position="275"/>
    </location>
</feature>
<keyword evidence="3" id="KW-1003">Cell membrane</keyword>
<dbReference type="SUPFAM" id="SSF161098">
    <property type="entry name" value="MetI-like"/>
    <property type="match status" value="1"/>
</dbReference>
<feature type="transmembrane region" description="Helical" evidence="7">
    <location>
        <begin position="7"/>
        <end position="33"/>
    </location>
</feature>
<gene>
    <name evidence="9" type="ORF">DWX41_18875</name>
</gene>
<dbReference type="GO" id="GO:0005886">
    <property type="term" value="C:plasma membrane"/>
    <property type="evidence" value="ECO:0007669"/>
    <property type="project" value="UniProtKB-SubCell"/>
</dbReference>
<dbReference type="EMBL" id="QVIA01000026">
    <property type="protein sequence ID" value="RGC26858.1"/>
    <property type="molecule type" value="Genomic_DNA"/>
</dbReference>
<dbReference type="GO" id="GO:0055085">
    <property type="term" value="P:transmembrane transport"/>
    <property type="evidence" value="ECO:0007669"/>
    <property type="project" value="InterPro"/>
</dbReference>
<feature type="transmembrane region" description="Helical" evidence="7">
    <location>
        <begin position="101"/>
        <end position="122"/>
    </location>
</feature>
<evidence type="ECO:0000256" key="5">
    <source>
        <dbReference type="ARBA" id="ARBA00022989"/>
    </source>
</evidence>